<proteinExistence type="inferred from homology"/>
<feature type="transmembrane region" description="Helical" evidence="9">
    <location>
        <begin position="442"/>
        <end position="460"/>
    </location>
</feature>
<evidence type="ECO:0000256" key="4">
    <source>
        <dbReference type="ARBA" id="ARBA00022692"/>
    </source>
</evidence>
<keyword evidence="11" id="KW-1185">Reference proteome</keyword>
<dbReference type="InterPro" id="IPR024671">
    <property type="entry name" value="Atg22-like"/>
</dbReference>
<sequence>MSPSALNDVEASTTCNAKLKQQVTSHAVDNGMSEQLVAPDLFDERYRTTKWEIWAYYAYYIGNNGLSLFNFAPTAFQNLLYQAAGEQGTLPFAGRQRSINSIVLLSNGISFAIQVVVFLVIGSFADFGTWRPNILIVLSVIAYAIGFGWLGVHTQEKWHVAVGLYIVGLIAYQTTLTFWTAAFPGLARNTAEMKDRADAYVAGRISREEYDDADTMARSRLANVAFYVQSVAEIVILAVIVGIMFGLRVDESQANNNWGLSVLIAFASGVWLLVSLPWFVLEKRRPGQDPRGNIVVAGLTQLYHAGREVWKLKQSLLYLIGYFLLGDSLNTTVTVIATLQNSIVAYNTLQLTYLLIVGIAAQALGIYAFWFIQRRYNLSTKTMFNAIAVGIILLDGWGMIGIWTQRFGFHHAWEIWVSVQPYPAHHHPDEFPSRLLTSTQQLYQAFYGLFVCPWYSYSQIMISEVTPRGHEFLFFSLFSIIGKTSSFIGPLVSSAIIDASASGNVSTPFYFLFALSVVSFAVLVLGVDLEKSRREQEVFLREKNGRVLGSGSSVNM</sequence>
<evidence type="ECO:0000256" key="3">
    <source>
        <dbReference type="ARBA" id="ARBA00022448"/>
    </source>
</evidence>
<evidence type="ECO:0000256" key="1">
    <source>
        <dbReference type="ARBA" id="ARBA00004128"/>
    </source>
</evidence>
<feature type="transmembrane region" description="Helical" evidence="9">
    <location>
        <begin position="258"/>
        <end position="281"/>
    </location>
</feature>
<gene>
    <name evidence="10" type="ORF">CDV56_107263</name>
</gene>
<comment type="caution">
    <text evidence="10">The sequence shown here is derived from an EMBL/GenBank/DDBJ whole genome shotgun (WGS) entry which is preliminary data.</text>
</comment>
<keyword evidence="3 9" id="KW-0813">Transport</keyword>
<keyword evidence="9" id="KW-0926">Vacuole</keyword>
<dbReference type="Proteomes" id="UP000215305">
    <property type="component" value="Unassembled WGS sequence"/>
</dbReference>
<feature type="transmembrane region" description="Helical" evidence="9">
    <location>
        <begin position="224"/>
        <end position="246"/>
    </location>
</feature>
<feature type="transmembrane region" description="Helical" evidence="9">
    <location>
        <begin position="99"/>
        <end position="121"/>
    </location>
</feature>
<dbReference type="InterPro" id="IPR036259">
    <property type="entry name" value="MFS_trans_sf"/>
</dbReference>
<dbReference type="InterPro" id="IPR050495">
    <property type="entry name" value="ATG22/LtaA_families"/>
</dbReference>
<protein>
    <recommendedName>
        <fullName evidence="9">Autophagy-related protein</fullName>
    </recommendedName>
</protein>
<dbReference type="GO" id="GO:0006865">
    <property type="term" value="P:amino acid transport"/>
    <property type="evidence" value="ECO:0007669"/>
    <property type="project" value="UniProtKB-KW"/>
</dbReference>
<reference evidence="10" key="1">
    <citation type="submission" date="2018-08" db="EMBL/GenBank/DDBJ databases">
        <title>Draft genome sequence of azole-resistant Aspergillus thermomutatus (Neosartorya pseudofischeri) strain HMR AF 39, isolated from a human nasal aspirate.</title>
        <authorList>
            <person name="Parent-Michaud M."/>
            <person name="Dufresne P.J."/>
            <person name="Fournier E."/>
            <person name="Martineau C."/>
            <person name="Moreira S."/>
            <person name="Perkins V."/>
            <person name="De Repentigny L."/>
            <person name="Dufresne S.F."/>
        </authorList>
    </citation>
    <scope>NUCLEOTIDE SEQUENCE [LARGE SCALE GENOMIC DNA]</scope>
    <source>
        <strain evidence="10">HMR AF 39</strain>
    </source>
</reference>
<evidence type="ECO:0000313" key="10">
    <source>
        <dbReference type="EMBL" id="RHZ55067.1"/>
    </source>
</evidence>
<keyword evidence="6 9" id="KW-0072">Autophagy</keyword>
<keyword evidence="4 9" id="KW-0812">Transmembrane</keyword>
<comment type="similarity">
    <text evidence="2 9">Belongs to the ATG22 family.</text>
</comment>
<keyword evidence="7 9" id="KW-0472">Membrane</keyword>
<evidence type="ECO:0000256" key="5">
    <source>
        <dbReference type="ARBA" id="ARBA00022989"/>
    </source>
</evidence>
<dbReference type="PANTHER" id="PTHR23519:SF5">
    <property type="entry name" value="AUTOPHAGY-RELATED PROTEIN"/>
    <property type="match status" value="1"/>
</dbReference>
<dbReference type="GeneID" id="38129237"/>
<dbReference type="VEuPathDB" id="FungiDB:CDV56_107263"/>
<accession>A0A397GWP9</accession>
<organism evidence="10 11">
    <name type="scientific">Aspergillus thermomutatus</name>
    <name type="common">Neosartorya pseudofischeri</name>
    <dbReference type="NCBI Taxonomy" id="41047"/>
    <lineage>
        <taxon>Eukaryota</taxon>
        <taxon>Fungi</taxon>
        <taxon>Dikarya</taxon>
        <taxon>Ascomycota</taxon>
        <taxon>Pezizomycotina</taxon>
        <taxon>Eurotiomycetes</taxon>
        <taxon>Eurotiomycetidae</taxon>
        <taxon>Eurotiales</taxon>
        <taxon>Aspergillaceae</taxon>
        <taxon>Aspergillus</taxon>
        <taxon>Aspergillus subgen. Fumigati</taxon>
    </lineage>
</organism>
<dbReference type="RefSeq" id="XP_026614197.1">
    <property type="nucleotide sequence ID" value="XM_026760882.1"/>
</dbReference>
<keyword evidence="5 9" id="KW-1133">Transmembrane helix</keyword>
<dbReference type="OrthoDB" id="42657at2759"/>
<evidence type="ECO:0000256" key="2">
    <source>
        <dbReference type="ARBA" id="ARBA00006978"/>
    </source>
</evidence>
<feature type="transmembrane region" description="Helical" evidence="9">
    <location>
        <begin position="351"/>
        <end position="372"/>
    </location>
</feature>
<dbReference type="Gene3D" id="1.20.1250.20">
    <property type="entry name" value="MFS general substrate transporter like domains"/>
    <property type="match status" value="1"/>
</dbReference>
<evidence type="ECO:0000256" key="9">
    <source>
        <dbReference type="RuleBase" id="RU363073"/>
    </source>
</evidence>
<feature type="transmembrane region" description="Helical" evidence="9">
    <location>
        <begin position="164"/>
        <end position="186"/>
    </location>
</feature>
<evidence type="ECO:0000256" key="7">
    <source>
        <dbReference type="ARBA" id="ARBA00023136"/>
    </source>
</evidence>
<feature type="transmembrane region" description="Helical" evidence="9">
    <location>
        <begin position="509"/>
        <end position="527"/>
    </location>
</feature>
<evidence type="ECO:0000313" key="11">
    <source>
        <dbReference type="Proteomes" id="UP000215305"/>
    </source>
</evidence>
<dbReference type="GO" id="GO:0005774">
    <property type="term" value="C:vacuolar membrane"/>
    <property type="evidence" value="ECO:0007669"/>
    <property type="project" value="UniProtKB-SubCell"/>
</dbReference>
<dbReference type="GO" id="GO:0006914">
    <property type="term" value="P:autophagy"/>
    <property type="evidence" value="ECO:0007669"/>
    <property type="project" value="UniProtKB-KW"/>
</dbReference>
<feature type="transmembrane region" description="Helical" evidence="9">
    <location>
        <begin position="384"/>
        <end position="403"/>
    </location>
</feature>
<name>A0A397GWP9_ASPTH</name>
<feature type="transmembrane region" description="Helical" evidence="9">
    <location>
        <begin position="316"/>
        <end position="339"/>
    </location>
</feature>
<dbReference type="Pfam" id="PF11700">
    <property type="entry name" value="ATG22"/>
    <property type="match status" value="2"/>
</dbReference>
<feature type="transmembrane region" description="Helical" evidence="9">
    <location>
        <begin position="472"/>
        <end position="497"/>
    </location>
</feature>
<dbReference type="AlphaFoldDB" id="A0A397GWP9"/>
<dbReference type="EMBL" id="NKHU02000104">
    <property type="protein sequence ID" value="RHZ55067.1"/>
    <property type="molecule type" value="Genomic_DNA"/>
</dbReference>
<dbReference type="PANTHER" id="PTHR23519">
    <property type="entry name" value="AUTOPHAGY-RELATED PROTEIN 22"/>
    <property type="match status" value="1"/>
</dbReference>
<evidence type="ECO:0000256" key="8">
    <source>
        <dbReference type="ARBA" id="ARBA00024801"/>
    </source>
</evidence>
<comment type="subcellular location">
    <subcellularLocation>
        <location evidence="1 9">Vacuole membrane</location>
        <topology evidence="1 9">Multi-pass membrane protein</topology>
    </subcellularLocation>
</comment>
<feature type="transmembrane region" description="Helical" evidence="9">
    <location>
        <begin position="133"/>
        <end position="152"/>
    </location>
</feature>
<dbReference type="SUPFAM" id="SSF103473">
    <property type="entry name" value="MFS general substrate transporter"/>
    <property type="match status" value="1"/>
</dbReference>
<evidence type="ECO:0000256" key="6">
    <source>
        <dbReference type="ARBA" id="ARBA00023006"/>
    </source>
</evidence>
<dbReference type="STRING" id="41047.A0A397GWP9"/>
<comment type="function">
    <text evidence="8 9">Vacuolar effluxer which mediate the efflux of amino acids resulting from autophagic degradation. The release of autophagic amino acids allows the maintenance of protein synthesis and viability during nitrogen starvation.</text>
</comment>
<keyword evidence="9" id="KW-0029">Amino-acid transport</keyword>